<gene>
    <name evidence="2" type="ORF">G0Q07_04615</name>
</gene>
<dbReference type="KEGG" id="drc:G0Q07_04615"/>
<dbReference type="InterPro" id="IPR052509">
    <property type="entry name" value="Metal_resp_DNA-bind_regulator"/>
</dbReference>
<evidence type="ECO:0000313" key="2">
    <source>
        <dbReference type="EMBL" id="QIA07059.1"/>
    </source>
</evidence>
<keyword evidence="3" id="KW-1185">Reference proteome</keyword>
<dbReference type="Gene3D" id="1.10.10.10">
    <property type="entry name" value="Winged helix-like DNA-binding domain superfamily/Winged helix DNA-binding domain"/>
    <property type="match status" value="1"/>
</dbReference>
<organism evidence="2 3">
    <name type="scientific">Draconibacterium halophilum</name>
    <dbReference type="NCBI Taxonomy" id="2706887"/>
    <lineage>
        <taxon>Bacteria</taxon>
        <taxon>Pseudomonadati</taxon>
        <taxon>Bacteroidota</taxon>
        <taxon>Bacteroidia</taxon>
        <taxon>Marinilabiliales</taxon>
        <taxon>Prolixibacteraceae</taxon>
        <taxon>Draconibacterium</taxon>
    </lineage>
</organism>
<dbReference type="RefSeq" id="WP_163344988.1">
    <property type="nucleotide sequence ID" value="NZ_CP048409.1"/>
</dbReference>
<evidence type="ECO:0000313" key="3">
    <source>
        <dbReference type="Proteomes" id="UP000474630"/>
    </source>
</evidence>
<dbReference type="PANTHER" id="PTHR33169">
    <property type="entry name" value="PADR-FAMILY TRANSCRIPTIONAL REGULATOR"/>
    <property type="match status" value="1"/>
</dbReference>
<dbReference type="EMBL" id="CP048409">
    <property type="protein sequence ID" value="QIA07059.1"/>
    <property type="molecule type" value="Genomic_DNA"/>
</dbReference>
<evidence type="ECO:0000259" key="1">
    <source>
        <dbReference type="Pfam" id="PF03551"/>
    </source>
</evidence>
<feature type="domain" description="Transcription regulator PadR N-terminal" evidence="1">
    <location>
        <begin position="15"/>
        <end position="88"/>
    </location>
</feature>
<dbReference type="AlphaFoldDB" id="A0A6C0RAE2"/>
<dbReference type="InterPro" id="IPR005149">
    <property type="entry name" value="Tscrpt_reg_PadR_N"/>
</dbReference>
<dbReference type="Pfam" id="PF03551">
    <property type="entry name" value="PadR"/>
    <property type="match status" value="1"/>
</dbReference>
<dbReference type="InterPro" id="IPR036390">
    <property type="entry name" value="WH_DNA-bd_sf"/>
</dbReference>
<proteinExistence type="predicted"/>
<dbReference type="Proteomes" id="UP000474630">
    <property type="component" value="Chromosome"/>
</dbReference>
<protein>
    <submittedName>
        <fullName evidence="2">PadR family transcriptional regulator</fullName>
    </submittedName>
</protein>
<accession>A0A6C0RAE2</accession>
<sequence length="110" mass="12501">MQKNNLYKGSLSTIVLSLLKEQGKMYGYQITREVEKITSGQLKVTEGALYPTLHKLEAKGLLSVEMAKVNNRIRKYYYITAKGKKETANLLNEMKSFISNMEVLINPKLA</sequence>
<name>A0A6C0RAE2_9BACT</name>
<dbReference type="InterPro" id="IPR036388">
    <property type="entry name" value="WH-like_DNA-bd_sf"/>
</dbReference>
<dbReference type="SUPFAM" id="SSF46785">
    <property type="entry name" value="Winged helix' DNA-binding domain"/>
    <property type="match status" value="1"/>
</dbReference>
<reference evidence="2 3" key="1">
    <citation type="submission" date="2020-02" db="EMBL/GenBank/DDBJ databases">
        <title>Genome sequencing for Draconibacterium sp. strain M1.</title>
        <authorList>
            <person name="Park S.-J."/>
        </authorList>
    </citation>
    <scope>NUCLEOTIDE SEQUENCE [LARGE SCALE GENOMIC DNA]</scope>
    <source>
        <strain evidence="2 3">M1</strain>
    </source>
</reference>
<dbReference type="PANTHER" id="PTHR33169:SF14">
    <property type="entry name" value="TRANSCRIPTIONAL REGULATOR RV3488"/>
    <property type="match status" value="1"/>
</dbReference>